<proteinExistence type="predicted"/>
<feature type="region of interest" description="Disordered" evidence="1">
    <location>
        <begin position="62"/>
        <end position="87"/>
    </location>
</feature>
<gene>
    <name evidence="2" type="ORF">M419DRAFT_12899</name>
</gene>
<protein>
    <submittedName>
        <fullName evidence="2">Uncharacterized protein</fullName>
    </submittedName>
</protein>
<dbReference type="EMBL" id="KI911175">
    <property type="protein sequence ID" value="ETR97197.1"/>
    <property type="molecule type" value="Genomic_DNA"/>
</dbReference>
<dbReference type="HOGENOM" id="CLU_2484937_0_0_1"/>
<name>A0A024RWE0_HYPJR</name>
<accession>A0A024RWE0</accession>
<reference evidence="3" key="1">
    <citation type="journal article" date="2013" name="Ind. Biotechnol.">
        <title>Comparative genomics analysis of Trichoderma reesei strains.</title>
        <authorList>
            <person name="Koike H."/>
            <person name="Aerts A."/>
            <person name="LaButti K."/>
            <person name="Grigoriev I.V."/>
            <person name="Baker S.E."/>
        </authorList>
    </citation>
    <scope>NUCLEOTIDE SEQUENCE [LARGE SCALE GENOMIC DNA]</scope>
    <source>
        <strain evidence="3">ATCC 56765 / BCRC 32924 / NRRL 11460 / Rut C-30</strain>
    </source>
</reference>
<dbReference type="AlphaFoldDB" id="A0A024RWE0"/>
<dbReference type="Proteomes" id="UP000024376">
    <property type="component" value="Unassembled WGS sequence"/>
</dbReference>
<dbReference type="KEGG" id="trr:M419DRAFT_12899"/>
<evidence type="ECO:0000313" key="3">
    <source>
        <dbReference type="Proteomes" id="UP000024376"/>
    </source>
</evidence>
<sequence>MLRHPAWDNADGETARMLFRSSWLLVPEFYGLDRASHTQFMRPWLRRLHTITTPTHYCEYHHQPSANHHRPVRHASGGDDPPACVTF</sequence>
<evidence type="ECO:0000256" key="1">
    <source>
        <dbReference type="SAM" id="MobiDB-lite"/>
    </source>
</evidence>
<organism evidence="2 3">
    <name type="scientific">Hypocrea jecorina (strain ATCC 56765 / BCRC 32924 / NRRL 11460 / Rut C-30)</name>
    <name type="common">Trichoderma reesei</name>
    <dbReference type="NCBI Taxonomy" id="1344414"/>
    <lineage>
        <taxon>Eukaryota</taxon>
        <taxon>Fungi</taxon>
        <taxon>Dikarya</taxon>
        <taxon>Ascomycota</taxon>
        <taxon>Pezizomycotina</taxon>
        <taxon>Sordariomycetes</taxon>
        <taxon>Hypocreomycetidae</taxon>
        <taxon>Hypocreales</taxon>
        <taxon>Hypocreaceae</taxon>
        <taxon>Trichoderma</taxon>
    </lineage>
</organism>
<evidence type="ECO:0000313" key="2">
    <source>
        <dbReference type="EMBL" id="ETR97197.1"/>
    </source>
</evidence>